<protein>
    <submittedName>
        <fullName evidence="2">Sugar kinase</fullName>
    </submittedName>
</protein>
<dbReference type="Proteomes" id="UP000523795">
    <property type="component" value="Unassembled WGS sequence"/>
</dbReference>
<dbReference type="EMBL" id="JAAZSR010000715">
    <property type="protein sequence ID" value="NKX52755.1"/>
    <property type="molecule type" value="Genomic_DNA"/>
</dbReference>
<dbReference type="SUPFAM" id="SSF53613">
    <property type="entry name" value="Ribokinase-like"/>
    <property type="match status" value="1"/>
</dbReference>
<comment type="caution">
    <text evidence="2">The sequence shown here is derived from an EMBL/GenBank/DDBJ whole genome shotgun (WGS) entry which is preliminary data.</text>
</comment>
<keyword evidence="2" id="KW-0808">Transferase</keyword>
<feature type="non-terminal residue" evidence="2">
    <location>
        <position position="1"/>
    </location>
</feature>
<gene>
    <name evidence="2" type="ORF">HER39_19695</name>
</gene>
<name>A0ABX1JVD6_9MICC</name>
<accession>A0ABX1JVD6</accession>
<evidence type="ECO:0000313" key="3">
    <source>
        <dbReference type="Proteomes" id="UP000523795"/>
    </source>
</evidence>
<feature type="non-terminal residue" evidence="2">
    <location>
        <position position="103"/>
    </location>
</feature>
<keyword evidence="3" id="KW-1185">Reference proteome</keyword>
<reference evidence="2 3" key="1">
    <citation type="submission" date="2020-04" db="EMBL/GenBank/DDBJ databases">
        <authorList>
            <person name="Liu S."/>
        </authorList>
    </citation>
    <scope>NUCLEOTIDE SEQUENCE [LARGE SCALE GENOMIC DNA]</scope>
    <source>
        <strain evidence="2 3">CGMCC 1.15091</strain>
    </source>
</reference>
<dbReference type="GO" id="GO:0016301">
    <property type="term" value="F:kinase activity"/>
    <property type="evidence" value="ECO:0007669"/>
    <property type="project" value="UniProtKB-KW"/>
</dbReference>
<dbReference type="InterPro" id="IPR011611">
    <property type="entry name" value="PfkB_dom"/>
</dbReference>
<sequence>AWVHLSGITPALSPGCDELADHILRQAKHHGYLTSFDVNYRPALWTVSQAAPRLLELGNQAHTVLVGLDEARALWGCDTAEDVAALITRPLNLVVKDAAHEAV</sequence>
<proteinExistence type="predicted"/>
<feature type="domain" description="Carbohydrate kinase PfkB" evidence="1">
    <location>
        <begin position="3"/>
        <end position="89"/>
    </location>
</feature>
<evidence type="ECO:0000313" key="2">
    <source>
        <dbReference type="EMBL" id="NKX52755.1"/>
    </source>
</evidence>
<organism evidence="2 3">
    <name type="scientific">Arthrobacter deserti</name>
    <dbReference type="NCBI Taxonomy" id="1742687"/>
    <lineage>
        <taxon>Bacteria</taxon>
        <taxon>Bacillati</taxon>
        <taxon>Actinomycetota</taxon>
        <taxon>Actinomycetes</taxon>
        <taxon>Micrococcales</taxon>
        <taxon>Micrococcaceae</taxon>
        <taxon>Arthrobacter</taxon>
    </lineage>
</organism>
<keyword evidence="2" id="KW-0418">Kinase</keyword>
<dbReference type="InterPro" id="IPR029056">
    <property type="entry name" value="Ribokinase-like"/>
</dbReference>
<dbReference type="Gene3D" id="3.40.1190.20">
    <property type="match status" value="1"/>
</dbReference>
<dbReference type="Pfam" id="PF00294">
    <property type="entry name" value="PfkB"/>
    <property type="match status" value="1"/>
</dbReference>
<evidence type="ECO:0000259" key="1">
    <source>
        <dbReference type="Pfam" id="PF00294"/>
    </source>
</evidence>